<dbReference type="Pfam" id="PF01477">
    <property type="entry name" value="PLAT"/>
    <property type="match status" value="1"/>
</dbReference>
<feature type="binding site" evidence="9">
    <location>
        <position position="373"/>
    </location>
    <ligand>
        <name>Fe cation</name>
        <dbReference type="ChEBI" id="CHEBI:24875"/>
        <note>catalytic</note>
    </ligand>
</feature>
<dbReference type="EvolutionaryTrace" id="Q2N410"/>
<dbReference type="PDB" id="3VF1">
    <property type="method" value="X-ray"/>
    <property type="resolution" value="2.47 A"/>
    <property type="chains" value="A/B=1-679"/>
</dbReference>
<dbReference type="GO" id="GO:0016702">
    <property type="term" value="F:oxidoreductase activity, acting on single donors with incorporation of molecular oxygen, incorporation of two atoms of oxygen"/>
    <property type="evidence" value="ECO:0007669"/>
    <property type="project" value="InterPro"/>
</dbReference>
<keyword evidence="8" id="KW-0443">Lipid metabolism</keyword>
<protein>
    <submittedName>
        <fullName evidence="15">11R-lipoxygenase</fullName>
    </submittedName>
</protein>
<comment type="pathway">
    <text evidence="2">Lipid metabolism.</text>
</comment>
<feature type="site" description="Essential for stabilizing binding to COTL1" evidence="11">
    <location>
        <position position="107"/>
    </location>
</feature>
<dbReference type="InterPro" id="IPR020834">
    <property type="entry name" value="LipOase_CS"/>
</dbReference>
<dbReference type="InterPro" id="IPR036226">
    <property type="entry name" value="LipOase_C_sf"/>
</dbReference>
<evidence type="ECO:0000256" key="3">
    <source>
        <dbReference type="ARBA" id="ARBA00022490"/>
    </source>
</evidence>
<sequence>MKYKITVETGDLRGAGTDASVSIKLTGKDGAETSAFSLDKDFHNDFESGGTDTYDQSGVDVGEIAMITLKENGFGLKSDWYIAKVIIEKIDEATGFSNKYIFPCYRWVIKQLVVYEGKAILPNSKDNVKTIAEQRTKEVSENKKLYKWGTDPRYVQDLPGFVDAEEPKSLPKDVQFTDEATSSLFRVGLADFANLGLSHLFGIWDDWDCLEDFRQLITPAIKSGLPHAAEYWRDDVWFGSQFLNGSNPEVIRRCDKLPENFPVKNEMVEKLLDRGYTLEKAMKEGLIFITDYKILEGIPTMDTPEDKRYITTPLGLFYLKNNDDIIPIAIQLYQQPGENNSIWTPLKDTEWDWIMAKLWLRCADTQYHQMITHLLRCHLMMEPTAVSSWRNLPSVHPVWKLLYPHTKGIMAINTLGRNDLIPTGGAADKVLSIGGGGQVTLMQKHYRSVTFDSYDLVKDLRQRGVDGLRKFYYKDDALLLWNVIHQFVQDIIQIYYNDDDSVKKDNEIQDWIRDLHENGYPAGSDGTDKKVPKSFENREELVHFLTVVVFTCSCQHAAVNFSQMATYGFHPNSPTLMRQPPPTEKGKSNHKVIMASLANKHQAVTMVSVVNALTTIYPTEKFLGDYADNLFGDAAAHAAMAKFKSNLANITKQITERNQGMVSPYTWLIPGHVPNSIAI</sequence>
<dbReference type="Pfam" id="PF00305">
    <property type="entry name" value="Lipoxygenase"/>
    <property type="match status" value="1"/>
</dbReference>
<evidence type="ECO:0000256" key="11">
    <source>
        <dbReference type="PIRSR" id="PIRSR601885-3"/>
    </source>
</evidence>
<evidence type="ECO:0000256" key="7">
    <source>
        <dbReference type="ARBA" id="ARBA00023004"/>
    </source>
</evidence>
<evidence type="ECO:0000256" key="6">
    <source>
        <dbReference type="ARBA" id="ARBA00023002"/>
    </source>
</evidence>
<feature type="binding site" evidence="9">
    <location>
        <position position="378"/>
    </location>
    <ligand>
        <name>Fe cation</name>
        <dbReference type="ChEBI" id="CHEBI:24875"/>
        <note>catalytic</note>
    </ligand>
</feature>
<keyword evidence="6" id="KW-0560">Oxidoreductase</keyword>
<dbReference type="InterPro" id="IPR001885">
    <property type="entry name" value="LipOase_mml"/>
</dbReference>
<evidence type="ECO:0000256" key="8">
    <source>
        <dbReference type="ARBA" id="ARBA00023098"/>
    </source>
</evidence>
<dbReference type="SMART" id="SM00308">
    <property type="entry name" value="LH2"/>
    <property type="match status" value="1"/>
</dbReference>
<feature type="binding site" evidence="9">
    <location>
        <position position="679"/>
    </location>
    <ligand>
        <name>Fe cation</name>
        <dbReference type="ChEBI" id="CHEBI:24875"/>
        <note>catalytic</note>
    </ligand>
</feature>
<dbReference type="SMR" id="Q2N410"/>
<keyword evidence="10" id="KW-0106">Calcium</keyword>
<organism evidence="15">
    <name type="scientific">Gersemia fruticosa</name>
    <dbReference type="NCBI Taxonomy" id="134440"/>
    <lineage>
        <taxon>Eukaryota</taxon>
        <taxon>Metazoa</taxon>
        <taxon>Cnidaria</taxon>
        <taxon>Anthozoa</taxon>
        <taxon>Octocorallia</taxon>
        <taxon>Malacalcyonacea</taxon>
        <taxon>Nephtheidae</taxon>
        <taxon>Gersemia</taxon>
    </lineage>
</organism>
<evidence type="ECO:0000259" key="13">
    <source>
        <dbReference type="PROSITE" id="PS50095"/>
    </source>
</evidence>
<feature type="binding site" evidence="10">
    <location>
        <position position="39"/>
    </location>
    <ligand>
        <name>Ca(2+)</name>
        <dbReference type="ChEBI" id="CHEBI:29108"/>
        <label>2</label>
    </ligand>
</feature>
<evidence type="ECO:0000256" key="12">
    <source>
        <dbReference type="PROSITE-ProRule" id="PRU00152"/>
    </source>
</evidence>
<evidence type="ECO:0007829" key="16">
    <source>
        <dbReference type="PDB" id="3VF1"/>
    </source>
</evidence>
<feature type="binding site" evidence="9">
    <location>
        <position position="556"/>
    </location>
    <ligand>
        <name>Fe cation</name>
        <dbReference type="ChEBI" id="CHEBI:24875"/>
        <note>catalytic</note>
    </ligand>
</feature>
<dbReference type="GO" id="GO:0005506">
    <property type="term" value="F:iron ion binding"/>
    <property type="evidence" value="ECO:0007669"/>
    <property type="project" value="InterPro"/>
</dbReference>
<evidence type="ECO:0000256" key="9">
    <source>
        <dbReference type="PIRSR" id="PIRSR601885-1"/>
    </source>
</evidence>
<keyword evidence="16" id="KW-0002">3D-structure</keyword>
<evidence type="ECO:0000256" key="4">
    <source>
        <dbReference type="ARBA" id="ARBA00022723"/>
    </source>
</evidence>
<feature type="binding site" evidence="16">
    <location>
        <position position="679"/>
    </location>
    <ligand>
        <name>Fe(2+)</name>
        <dbReference type="ChEBI" id="CHEBI:29033"/>
    </ligand>
</feature>
<feature type="binding site" evidence="10">
    <location>
        <position position="16"/>
    </location>
    <ligand>
        <name>Ca(2+)</name>
        <dbReference type="ChEBI" id="CHEBI:29108"/>
        <label>1</label>
    </ligand>
</feature>
<comment type="cofactor">
    <cofactor evidence="9">
        <name>Fe cation</name>
        <dbReference type="ChEBI" id="CHEBI:24875"/>
    </cofactor>
    <text evidence="9">Binds 1 Fe cation per subunit.</text>
</comment>
<dbReference type="EMBL" id="DQ026519">
    <property type="protein sequence ID" value="AAY98506.1"/>
    <property type="molecule type" value="mRNA"/>
</dbReference>
<reference evidence="16" key="2">
    <citation type="journal article" date="2012" name="J. Biol. Chem.">
        <title>Structure of a calcium-dependent 11R-lipoxygenase suggests a mechanism for Ca2+ regulation.</title>
        <authorList>
            <person name="Eek P."/>
            <person name="Jarving R."/>
            <person name="Jarving I."/>
            <person name="Gilbert N.C."/>
            <person name="Newcomer M.E."/>
            <person name="Samel N."/>
        </authorList>
    </citation>
    <scope>X-RAY CRYSTALLOGRAPHY (2.47 ANGSTROMS) IN COMPLEX WITH FE(2+)</scope>
</reference>
<comment type="caution">
    <text evidence="12">Lacks conserved residue(s) required for the propagation of feature annotation.</text>
</comment>
<dbReference type="InterPro" id="IPR013819">
    <property type="entry name" value="LipOase_C"/>
</dbReference>
<dbReference type="InterPro" id="IPR001024">
    <property type="entry name" value="PLAT/LH2_dom"/>
</dbReference>
<proteinExistence type="evidence at protein level"/>
<dbReference type="AlphaFoldDB" id="Q2N410"/>
<keyword evidence="4 9" id="KW-0479">Metal-binding</keyword>
<dbReference type="InterPro" id="IPR036392">
    <property type="entry name" value="PLAT/LH2_dom_sf"/>
</dbReference>
<feature type="binding site" evidence="16">
    <location>
        <position position="560"/>
    </location>
    <ligand>
        <name>Fe(2+)</name>
        <dbReference type="ChEBI" id="CHEBI:29033"/>
    </ligand>
</feature>
<dbReference type="PRINTS" id="PR00087">
    <property type="entry name" value="LIPOXYGENASE"/>
</dbReference>
<evidence type="ECO:0000256" key="10">
    <source>
        <dbReference type="PIRSR" id="PIRSR601885-2"/>
    </source>
</evidence>
<feature type="domain" description="PLAT" evidence="13">
    <location>
        <begin position="1"/>
        <end position="122"/>
    </location>
</feature>
<dbReference type="PROSITE" id="PS00081">
    <property type="entry name" value="LIPOXYGENASE_2"/>
    <property type="match status" value="1"/>
</dbReference>
<dbReference type="GO" id="GO:0005737">
    <property type="term" value="C:cytoplasm"/>
    <property type="evidence" value="ECO:0007669"/>
    <property type="project" value="UniProtKB-SubCell"/>
</dbReference>
<keyword evidence="3" id="KW-0963">Cytoplasm</keyword>
<feature type="binding site" evidence="16">
    <location>
        <position position="373"/>
    </location>
    <ligand>
        <name>Fe(2+)</name>
        <dbReference type="ChEBI" id="CHEBI:29033"/>
    </ligand>
</feature>
<evidence type="ECO:0000256" key="1">
    <source>
        <dbReference type="ARBA" id="ARBA00004496"/>
    </source>
</evidence>
<feature type="binding site" evidence="10">
    <location>
        <position position="79"/>
    </location>
    <ligand>
        <name>Ca(2+)</name>
        <dbReference type="ChEBI" id="CHEBI:29108"/>
        <label>1</label>
    </ligand>
</feature>
<dbReference type="FunFam" id="1.20.245.10:FF:000001">
    <property type="entry name" value="Arachidonate 5-lipoxygenase a"/>
    <property type="match status" value="1"/>
</dbReference>
<dbReference type="GO" id="GO:0034440">
    <property type="term" value="P:lipid oxidation"/>
    <property type="evidence" value="ECO:0007669"/>
    <property type="project" value="InterPro"/>
</dbReference>
<dbReference type="PRINTS" id="PR00467">
    <property type="entry name" value="MAMLPOXGNASE"/>
</dbReference>
<dbReference type="PANTHER" id="PTHR11771">
    <property type="entry name" value="LIPOXYGENASE"/>
    <property type="match status" value="1"/>
</dbReference>
<comment type="subcellular location">
    <subcellularLocation>
        <location evidence="1">Cytoplasm</location>
    </subcellularLocation>
</comment>
<dbReference type="Gene3D" id="3.10.450.60">
    <property type="match status" value="1"/>
</dbReference>
<dbReference type="Gene3D" id="1.20.245.10">
    <property type="entry name" value="Lipoxygenase-1, Domain 5"/>
    <property type="match status" value="1"/>
</dbReference>
<evidence type="ECO:0000256" key="2">
    <source>
        <dbReference type="ARBA" id="ARBA00005189"/>
    </source>
</evidence>
<feature type="binding site" evidence="16">
    <location>
        <position position="378"/>
    </location>
    <ligand>
        <name>Fe(2+)</name>
        <dbReference type="ChEBI" id="CHEBI:29033"/>
    </ligand>
</feature>
<dbReference type="InterPro" id="IPR000907">
    <property type="entry name" value="LipOase"/>
</dbReference>
<dbReference type="SUPFAM" id="SSF48484">
    <property type="entry name" value="Lipoxigenase"/>
    <property type="match status" value="1"/>
</dbReference>
<name>Q2N410_9CNID</name>
<keyword evidence="5" id="KW-0223">Dioxygenase</keyword>
<dbReference type="PROSITE" id="PS51393">
    <property type="entry name" value="LIPOXYGENASE_3"/>
    <property type="match status" value="1"/>
</dbReference>
<dbReference type="PROSITE" id="PS50095">
    <property type="entry name" value="PLAT"/>
    <property type="match status" value="1"/>
</dbReference>
<feature type="binding site" evidence="16">
    <location>
        <position position="556"/>
    </location>
    <ligand>
        <name>Fe(2+)</name>
        <dbReference type="ChEBI" id="CHEBI:29033"/>
    </ligand>
</feature>
<evidence type="ECO:0000256" key="5">
    <source>
        <dbReference type="ARBA" id="ARBA00022964"/>
    </source>
</evidence>
<dbReference type="SUPFAM" id="SSF49723">
    <property type="entry name" value="Lipase/lipooxygenase domain (PLAT/LH2 domain)"/>
    <property type="match status" value="1"/>
</dbReference>
<dbReference type="PDBsum" id="3VF1"/>
<feature type="binding site" evidence="10">
    <location>
        <position position="14"/>
    </location>
    <ligand>
        <name>Ca(2+)</name>
        <dbReference type="ChEBI" id="CHEBI:29108"/>
        <label>1</label>
    </ligand>
</feature>
<evidence type="ECO:0000259" key="14">
    <source>
        <dbReference type="PROSITE" id="PS51393"/>
    </source>
</evidence>
<dbReference type="Gene3D" id="2.40.180.10">
    <property type="entry name" value="Catalase core domain"/>
    <property type="match status" value="1"/>
</dbReference>
<accession>Q2N410</accession>
<evidence type="ECO:0000313" key="15">
    <source>
        <dbReference type="EMBL" id="AAY98506.1"/>
    </source>
</evidence>
<reference evidence="15" key="1">
    <citation type="journal article" date="2006" name="Arch. Biochem. Biophys.">
        <title>Identification and characterization of an arachidonate 11R-lipoxygenase.</title>
        <authorList>
            <person name="Mortimer M."/>
            <person name="Jarving R."/>
            <person name="Brash A.R."/>
            <person name="Samel N."/>
            <person name="Jarving I."/>
        </authorList>
    </citation>
    <scope>NUCLEOTIDE SEQUENCE</scope>
</reference>
<keyword evidence="7 9" id="KW-0408">Iron</keyword>
<feature type="domain" description="Lipoxygenase" evidence="14">
    <location>
        <begin position="121"/>
        <end position="679"/>
    </location>
</feature>